<name>A0ABX6N3M9_9BURK</name>
<accession>A0ABX6N3M9</accession>
<sequence>MSLCVFIAGKSAACLAGLLFSLSWTHSVEKTEWVEHWQLKDEQLVLKETFVKGSGAGIDPAPNAVLENGWYRWAPESPLTVPAISLANSELTPDNWMLCALDSVTRETSKCIDFAKFEDRGVELFTIQASR</sequence>
<gene>
    <name evidence="2" type="ORF">HKT17_04355</name>
</gene>
<organism evidence="2 3">
    <name type="scientific">Limnobacter profundi</name>
    <dbReference type="NCBI Taxonomy" id="2732163"/>
    <lineage>
        <taxon>Bacteria</taxon>
        <taxon>Pseudomonadati</taxon>
        <taxon>Pseudomonadota</taxon>
        <taxon>Betaproteobacteria</taxon>
        <taxon>Burkholderiales</taxon>
        <taxon>Burkholderiaceae</taxon>
        <taxon>Limnobacter</taxon>
    </lineage>
</organism>
<evidence type="ECO:0000256" key="1">
    <source>
        <dbReference type="SAM" id="SignalP"/>
    </source>
</evidence>
<feature type="chain" id="PRO_5046955750" evidence="1">
    <location>
        <begin position="17"/>
        <end position="131"/>
    </location>
</feature>
<keyword evidence="3" id="KW-1185">Reference proteome</keyword>
<reference evidence="2 3" key="1">
    <citation type="submission" date="2020-05" db="EMBL/GenBank/DDBJ databases">
        <title>Compete genome of Limnobacter sp. SAORIC-580.</title>
        <authorList>
            <person name="Song J."/>
            <person name="Cho J.-C."/>
        </authorList>
    </citation>
    <scope>NUCLEOTIDE SEQUENCE [LARGE SCALE GENOMIC DNA]</scope>
    <source>
        <strain evidence="2 3">SAORIC-580</strain>
    </source>
</reference>
<protein>
    <submittedName>
        <fullName evidence="2">DUF1850 domain-containing protein</fullName>
    </submittedName>
</protein>
<dbReference type="Proteomes" id="UP000501130">
    <property type="component" value="Chromosome"/>
</dbReference>
<feature type="signal peptide" evidence="1">
    <location>
        <begin position="1"/>
        <end position="16"/>
    </location>
</feature>
<dbReference type="InterPro" id="IPR015001">
    <property type="entry name" value="DUF1850"/>
</dbReference>
<dbReference type="EMBL" id="CP053084">
    <property type="protein sequence ID" value="QJR28992.1"/>
    <property type="molecule type" value="Genomic_DNA"/>
</dbReference>
<proteinExistence type="predicted"/>
<evidence type="ECO:0000313" key="2">
    <source>
        <dbReference type="EMBL" id="QJR28992.1"/>
    </source>
</evidence>
<keyword evidence="1" id="KW-0732">Signal</keyword>
<dbReference type="RefSeq" id="WP_171098115.1">
    <property type="nucleotide sequence ID" value="NZ_CP053084.1"/>
</dbReference>
<evidence type="ECO:0000313" key="3">
    <source>
        <dbReference type="Proteomes" id="UP000501130"/>
    </source>
</evidence>
<dbReference type="Pfam" id="PF08905">
    <property type="entry name" value="DUF1850"/>
    <property type="match status" value="1"/>
</dbReference>